<dbReference type="SUPFAM" id="SSF52833">
    <property type="entry name" value="Thioredoxin-like"/>
    <property type="match status" value="1"/>
</dbReference>
<evidence type="ECO:0000256" key="1">
    <source>
        <dbReference type="ARBA" id="ARBA00023054"/>
    </source>
</evidence>
<dbReference type="CDD" id="cd01767">
    <property type="entry name" value="UBX"/>
    <property type="match status" value="1"/>
</dbReference>
<dbReference type="Pfam" id="PF00789">
    <property type="entry name" value="UBX"/>
    <property type="match status" value="1"/>
</dbReference>
<dbReference type="InterPro" id="IPR006577">
    <property type="entry name" value="UAS"/>
</dbReference>
<keyword evidence="5" id="KW-1185">Reference proteome</keyword>
<dbReference type="InterPro" id="IPR001012">
    <property type="entry name" value="UBX_dom"/>
</dbReference>
<dbReference type="EMBL" id="JYKN01001239">
    <property type="protein sequence ID" value="KKK21254.1"/>
    <property type="molecule type" value="Genomic_DNA"/>
</dbReference>
<dbReference type="Pfam" id="PF14555">
    <property type="entry name" value="UBA_4"/>
    <property type="match status" value="1"/>
</dbReference>
<dbReference type="InterPro" id="IPR029071">
    <property type="entry name" value="Ubiquitin-like_domsf"/>
</dbReference>
<feature type="compositionally biased region" description="Basic and acidic residues" evidence="2">
    <location>
        <begin position="337"/>
        <end position="380"/>
    </location>
</feature>
<gene>
    <name evidence="4" type="ORF">AOCH_004897</name>
</gene>
<evidence type="ECO:0000256" key="2">
    <source>
        <dbReference type="SAM" id="MobiDB-lite"/>
    </source>
</evidence>
<dbReference type="Proteomes" id="UP000034947">
    <property type="component" value="Unassembled WGS sequence"/>
</dbReference>
<protein>
    <recommendedName>
        <fullName evidence="3">UBX domain-containing protein</fullName>
    </recommendedName>
</protein>
<evidence type="ECO:0000313" key="5">
    <source>
        <dbReference type="Proteomes" id="UP000034947"/>
    </source>
</evidence>
<reference evidence="4 5" key="1">
    <citation type="submission" date="2015-02" db="EMBL/GenBank/DDBJ databases">
        <title>Draft Genome Sequences of Two Closely-Related Aflatoxigenic Aspergillus Species Obtained from the Cote d'Ivoire.</title>
        <authorList>
            <person name="Moore G.G."/>
            <person name="Beltz S.B."/>
            <person name="Mack B.M."/>
        </authorList>
    </citation>
    <scope>NUCLEOTIDE SEQUENCE [LARGE SCALE GENOMIC DNA]</scope>
    <source>
        <strain evidence="4 5">SRRC1432</strain>
    </source>
</reference>
<dbReference type="VEuPathDB" id="FungiDB:P175DRAFT_0432040"/>
<dbReference type="GO" id="GO:0005783">
    <property type="term" value="C:endoplasmic reticulum"/>
    <property type="evidence" value="ECO:0007669"/>
    <property type="project" value="TreeGrafter"/>
</dbReference>
<dbReference type="InterPro" id="IPR009060">
    <property type="entry name" value="UBA-like_sf"/>
</dbReference>
<feature type="domain" description="UBX" evidence="3">
    <location>
        <begin position="406"/>
        <end position="478"/>
    </location>
</feature>
<dbReference type="OrthoDB" id="1026733at2759"/>
<feature type="region of interest" description="Disordered" evidence="2">
    <location>
        <begin position="328"/>
        <end position="380"/>
    </location>
</feature>
<organism evidence="4 5">
    <name type="scientific">Aspergillus ochraceoroseus</name>
    <dbReference type="NCBI Taxonomy" id="138278"/>
    <lineage>
        <taxon>Eukaryota</taxon>
        <taxon>Fungi</taxon>
        <taxon>Dikarya</taxon>
        <taxon>Ascomycota</taxon>
        <taxon>Pezizomycotina</taxon>
        <taxon>Eurotiomycetes</taxon>
        <taxon>Eurotiomycetidae</taxon>
        <taxon>Eurotiales</taxon>
        <taxon>Aspergillaceae</taxon>
        <taxon>Aspergillus</taxon>
        <taxon>Aspergillus subgen. Nidulantes</taxon>
    </lineage>
</organism>
<dbReference type="PANTHER" id="PTHR23322">
    <property type="entry name" value="FAS-ASSOCIATED PROTEIN"/>
    <property type="match status" value="1"/>
</dbReference>
<dbReference type="SUPFAM" id="SSF46934">
    <property type="entry name" value="UBA-like"/>
    <property type="match status" value="1"/>
</dbReference>
<name>A0A0F8UNS4_9EURO</name>
<dbReference type="GO" id="GO:0036503">
    <property type="term" value="P:ERAD pathway"/>
    <property type="evidence" value="ECO:0007669"/>
    <property type="project" value="TreeGrafter"/>
</dbReference>
<dbReference type="SMART" id="SM00594">
    <property type="entry name" value="UAS"/>
    <property type="match status" value="1"/>
</dbReference>
<sequence length="548" mass="61694">MSSPGLDISQLSDSQREALETYTTVTGQEPVEAIALLGRSQWNVQIAIAKFFDGEGPDPVEEARAALDTAPARPARQTQNLMNEDLAAQFSRASPAVEPAPRITTQPGDPPIYRPPFLLALVFTPFNLLYRLLYNSFRLFGALFPFLPRLLNTTTNPALHGTPRNTNGRRPLAPKDTAARFIREFEEEYGTHSLGFMENGYNMALEKAHRDMKFLLVVLLAPEHDDTDSWVKETLLSREVTGFVNDAQNNLVVWGGNVQDSEAFQVSNSIRCTKFPFAALIVHTPNVSSTAMSVIARISGTTSAAELVEKLRSAISQNREPLERLRATRAEQQASRSLREQQDSAYERSLAIDRERARQRREAEAARQREEQLAADRQAAEEKRARDLAQWKQWRAQSLPDEPSADVKEAVRISLRLLSGERVVRRFSPAADMEELYAFVECYEVLKESEASEKATTIEEPEGFQHEYGFRLVSPMPRMVYKVNAGGSIQEKVGRGGIFWSNRLMRRVTRKKRRSDVLRMALKNWGFAFYLQSTEDGGGAYASNRGSM</sequence>
<evidence type="ECO:0000313" key="4">
    <source>
        <dbReference type="EMBL" id="KKK21254.1"/>
    </source>
</evidence>
<dbReference type="GO" id="GO:0043130">
    <property type="term" value="F:ubiquitin binding"/>
    <property type="evidence" value="ECO:0007669"/>
    <property type="project" value="TreeGrafter"/>
</dbReference>
<dbReference type="Gene3D" id="1.10.8.10">
    <property type="entry name" value="DNA helicase RuvA subunit, C-terminal domain"/>
    <property type="match status" value="1"/>
</dbReference>
<dbReference type="AlphaFoldDB" id="A0A0F8UNS4"/>
<keyword evidence="1" id="KW-0175">Coiled coil</keyword>
<dbReference type="SUPFAM" id="SSF54236">
    <property type="entry name" value="Ubiquitin-like"/>
    <property type="match status" value="1"/>
</dbReference>
<dbReference type="Gene3D" id="3.10.20.90">
    <property type="entry name" value="Phosphatidylinositol 3-kinase Catalytic Subunit, Chain A, domain 1"/>
    <property type="match status" value="1"/>
</dbReference>
<dbReference type="InterPro" id="IPR050730">
    <property type="entry name" value="UBX_domain-protein"/>
</dbReference>
<comment type="caution">
    <text evidence="4">The sequence shown here is derived from an EMBL/GenBank/DDBJ whole genome shotgun (WGS) entry which is preliminary data.</text>
</comment>
<evidence type="ECO:0000259" key="3">
    <source>
        <dbReference type="PROSITE" id="PS50033"/>
    </source>
</evidence>
<dbReference type="InterPro" id="IPR036249">
    <property type="entry name" value="Thioredoxin-like_sf"/>
</dbReference>
<dbReference type="PANTHER" id="PTHR23322:SF1">
    <property type="entry name" value="FAS-ASSOCIATED FACTOR 2"/>
    <property type="match status" value="1"/>
</dbReference>
<accession>A0A0F8UNS4</accession>
<dbReference type="PROSITE" id="PS50033">
    <property type="entry name" value="UBX"/>
    <property type="match status" value="1"/>
</dbReference>
<proteinExistence type="predicted"/>
<dbReference type="Gene3D" id="3.40.30.10">
    <property type="entry name" value="Glutaredoxin"/>
    <property type="match status" value="1"/>
</dbReference>